<sequence>MAMSIRVETQSVCKGAVPVIFRYSAKRSLWG</sequence>
<protein>
    <submittedName>
        <fullName evidence="1">Uncharacterized protein</fullName>
    </submittedName>
</protein>
<evidence type="ECO:0000313" key="2">
    <source>
        <dbReference type="Proteomes" id="UP000308092"/>
    </source>
</evidence>
<dbReference type="Proteomes" id="UP000308092">
    <property type="component" value="Unassembled WGS sequence"/>
</dbReference>
<dbReference type="AlphaFoldDB" id="A0A4S3J4C0"/>
<comment type="caution">
    <text evidence="1">The sequence shown here is derived from an EMBL/GenBank/DDBJ whole genome shotgun (WGS) entry which is preliminary data.</text>
</comment>
<reference evidence="1 2" key="1">
    <citation type="submission" date="2019-03" db="EMBL/GenBank/DDBJ databases">
        <title>The genome sequence of a newly discovered highly antifungal drug resistant Aspergillus species, Aspergillus tanneri NIH 1004.</title>
        <authorList>
            <person name="Mounaud S."/>
            <person name="Singh I."/>
            <person name="Joardar V."/>
            <person name="Pakala S."/>
            <person name="Pakala S."/>
            <person name="Venepally P."/>
            <person name="Hoover J."/>
            <person name="Nierman W."/>
            <person name="Chung J."/>
            <person name="Losada L."/>
        </authorList>
    </citation>
    <scope>NUCLEOTIDE SEQUENCE [LARGE SCALE GENOMIC DNA]</scope>
    <source>
        <strain evidence="1 2">NIH1004</strain>
    </source>
</reference>
<proteinExistence type="predicted"/>
<dbReference type="VEuPathDB" id="FungiDB:EYZ11_010965"/>
<evidence type="ECO:0000313" key="1">
    <source>
        <dbReference type="EMBL" id="THC89585.1"/>
    </source>
</evidence>
<name>A0A4S3J4C0_9EURO</name>
<accession>A0A4S3J4C0</accession>
<keyword evidence="2" id="KW-1185">Reference proteome</keyword>
<dbReference type="EMBL" id="SOSA01000632">
    <property type="protein sequence ID" value="THC89585.1"/>
    <property type="molecule type" value="Genomic_DNA"/>
</dbReference>
<gene>
    <name evidence="1" type="ORF">EYZ11_010965</name>
</gene>
<organism evidence="1 2">
    <name type="scientific">Aspergillus tanneri</name>
    <dbReference type="NCBI Taxonomy" id="1220188"/>
    <lineage>
        <taxon>Eukaryota</taxon>
        <taxon>Fungi</taxon>
        <taxon>Dikarya</taxon>
        <taxon>Ascomycota</taxon>
        <taxon>Pezizomycotina</taxon>
        <taxon>Eurotiomycetes</taxon>
        <taxon>Eurotiomycetidae</taxon>
        <taxon>Eurotiales</taxon>
        <taxon>Aspergillaceae</taxon>
        <taxon>Aspergillus</taxon>
        <taxon>Aspergillus subgen. Circumdati</taxon>
    </lineage>
</organism>